<evidence type="ECO:0000313" key="6">
    <source>
        <dbReference type="EMBL" id="QSE76941.1"/>
    </source>
</evidence>
<dbReference type="Gene3D" id="2.30.110.10">
    <property type="entry name" value="Electron Transport, Fmn-binding Protein, Chain A"/>
    <property type="match status" value="1"/>
</dbReference>
<dbReference type="Proteomes" id="UP000663608">
    <property type="component" value="Chromosome"/>
</dbReference>
<dbReference type="GO" id="GO:0010181">
    <property type="term" value="F:FMN binding"/>
    <property type="evidence" value="ECO:0007669"/>
    <property type="project" value="InterPro"/>
</dbReference>
<comment type="similarity">
    <text evidence="4">Belongs to the flavoredoxin family.</text>
</comment>
<dbReference type="PANTHER" id="PTHR33798">
    <property type="entry name" value="FLAVOPROTEIN OXYGENASE"/>
    <property type="match status" value="1"/>
</dbReference>
<dbReference type="SUPFAM" id="SSF50475">
    <property type="entry name" value="FMN-binding split barrel"/>
    <property type="match status" value="1"/>
</dbReference>
<dbReference type="EMBL" id="CP070872">
    <property type="protein sequence ID" value="QSE76941.1"/>
    <property type="molecule type" value="Genomic_DNA"/>
</dbReference>
<dbReference type="AlphaFoldDB" id="A0AA45KIS2"/>
<dbReference type="GO" id="GO:0016646">
    <property type="term" value="F:oxidoreductase activity, acting on the CH-NH group of donors, NAD or NADP as acceptor"/>
    <property type="evidence" value="ECO:0007669"/>
    <property type="project" value="UniProtKB-ARBA"/>
</dbReference>
<dbReference type="PANTHER" id="PTHR33798:SF5">
    <property type="entry name" value="FLAVIN REDUCTASE LIKE DOMAIN-CONTAINING PROTEIN"/>
    <property type="match status" value="1"/>
</dbReference>
<comment type="cofactor">
    <cofactor evidence="1">
        <name>FMN</name>
        <dbReference type="ChEBI" id="CHEBI:58210"/>
    </cofactor>
</comment>
<evidence type="ECO:0000256" key="4">
    <source>
        <dbReference type="ARBA" id="ARBA00038054"/>
    </source>
</evidence>
<dbReference type="InterPro" id="IPR002563">
    <property type="entry name" value="Flavin_Rdtase-like_dom"/>
</dbReference>
<feature type="domain" description="Flavin reductase like" evidence="5">
    <location>
        <begin position="20"/>
        <end position="168"/>
    </location>
</feature>
<sequence>MKSYRAKELDEQLIYKLLSGSVVPRPIAWLTTQNEEGLVNVAPFSFFNVASANPPLLSVAFTGEKDSYLNLRTTKEAVIHLINSDNVVLMNQTAAKLAANESEAEKFALDLEPSQIVNVPSLVKSRVRFETQLYQDISLGQEGHLVLLEVVSLSFTDEVIDTEKFYIDVEALGPIARLAGNDYAKLGESFKIERPH</sequence>
<dbReference type="InterPro" id="IPR012349">
    <property type="entry name" value="Split_barrel_FMN-bd"/>
</dbReference>
<protein>
    <submittedName>
        <fullName evidence="6">Flavin reductase family protein</fullName>
    </submittedName>
</protein>
<dbReference type="SMART" id="SM00903">
    <property type="entry name" value="Flavin_Reduct"/>
    <property type="match status" value="1"/>
</dbReference>
<keyword evidence="2" id="KW-0285">Flavoprotein</keyword>
<reference evidence="6 7" key="1">
    <citation type="submission" date="2021-02" db="EMBL/GenBank/DDBJ databases">
        <title>Complete genome sequence of Lactococcus lactis strain K_LL004.</title>
        <authorList>
            <person name="Kim H.B."/>
        </authorList>
    </citation>
    <scope>NUCLEOTIDE SEQUENCE [LARGE SCALE GENOMIC DNA]</scope>
    <source>
        <strain evidence="6 7">K_LL004</strain>
    </source>
</reference>
<keyword evidence="7" id="KW-1185">Reference proteome</keyword>
<proteinExistence type="inferred from homology"/>
<dbReference type="Pfam" id="PF01613">
    <property type="entry name" value="Flavin_Reduct"/>
    <property type="match status" value="1"/>
</dbReference>
<name>A0AA45KIS2_9LACT</name>
<evidence type="ECO:0000256" key="2">
    <source>
        <dbReference type="ARBA" id="ARBA00022630"/>
    </source>
</evidence>
<gene>
    <name evidence="6" type="ORF">JW886_01355</name>
</gene>
<evidence type="ECO:0000259" key="5">
    <source>
        <dbReference type="SMART" id="SM00903"/>
    </source>
</evidence>
<evidence type="ECO:0000313" key="7">
    <source>
        <dbReference type="Proteomes" id="UP000663608"/>
    </source>
</evidence>
<accession>A0AA45KIS2</accession>
<evidence type="ECO:0000256" key="3">
    <source>
        <dbReference type="ARBA" id="ARBA00022643"/>
    </source>
</evidence>
<dbReference type="RefSeq" id="WP_205872102.1">
    <property type="nucleotide sequence ID" value="NZ_CP070872.1"/>
</dbReference>
<organism evidence="6 7">
    <name type="scientific">Lactococcus taiwanensis</name>
    <dbReference type="NCBI Taxonomy" id="1151742"/>
    <lineage>
        <taxon>Bacteria</taxon>
        <taxon>Bacillati</taxon>
        <taxon>Bacillota</taxon>
        <taxon>Bacilli</taxon>
        <taxon>Lactobacillales</taxon>
        <taxon>Streptococcaceae</taxon>
        <taxon>Lactococcus</taxon>
    </lineage>
</organism>
<keyword evidence="3" id="KW-0288">FMN</keyword>
<evidence type="ECO:0000256" key="1">
    <source>
        <dbReference type="ARBA" id="ARBA00001917"/>
    </source>
</evidence>
<dbReference type="KEGG" id="lti:JW886_01355"/>